<evidence type="ECO:0000256" key="1">
    <source>
        <dbReference type="SAM" id="MobiDB-lite"/>
    </source>
</evidence>
<protein>
    <submittedName>
        <fullName evidence="2">Uncharacterized protein</fullName>
    </submittedName>
</protein>
<sequence>MEGKKQECSPSSLTADLFGIKELPPSPSAGTFASIFPPPPMVAGRNSGTEVIGSWQKPHSGNETWNMKQGTPAMNSKAARCSIPNKDRGSVFQEERVEPCHLSSSLYYGGQDIYSQPPSTQNTGPFPPLFKEHGGEDDPNGNNSNCASRGNWWQGPCLPRHMNSPSTFKEFKEPW</sequence>
<feature type="compositionally biased region" description="Polar residues" evidence="1">
    <location>
        <begin position="57"/>
        <end position="74"/>
    </location>
</feature>
<accession>A0A2N9HDK2</accession>
<feature type="region of interest" description="Disordered" evidence="1">
    <location>
        <begin position="40"/>
        <end position="75"/>
    </location>
</feature>
<organism evidence="2">
    <name type="scientific">Fagus sylvatica</name>
    <name type="common">Beechnut</name>
    <dbReference type="NCBI Taxonomy" id="28930"/>
    <lineage>
        <taxon>Eukaryota</taxon>
        <taxon>Viridiplantae</taxon>
        <taxon>Streptophyta</taxon>
        <taxon>Embryophyta</taxon>
        <taxon>Tracheophyta</taxon>
        <taxon>Spermatophyta</taxon>
        <taxon>Magnoliopsida</taxon>
        <taxon>eudicotyledons</taxon>
        <taxon>Gunneridae</taxon>
        <taxon>Pentapetalae</taxon>
        <taxon>rosids</taxon>
        <taxon>fabids</taxon>
        <taxon>Fagales</taxon>
        <taxon>Fagaceae</taxon>
        <taxon>Fagus</taxon>
    </lineage>
</organism>
<proteinExistence type="predicted"/>
<gene>
    <name evidence="2" type="ORF">FSB_LOCUS40318</name>
</gene>
<evidence type="ECO:0000313" key="2">
    <source>
        <dbReference type="EMBL" id="SPD12436.1"/>
    </source>
</evidence>
<dbReference type="PANTHER" id="PTHR33738">
    <property type="entry name" value="EMB|CAB82975.1"/>
    <property type="match status" value="1"/>
</dbReference>
<dbReference type="EMBL" id="OIVN01003612">
    <property type="protein sequence ID" value="SPD12436.1"/>
    <property type="molecule type" value="Genomic_DNA"/>
</dbReference>
<dbReference type="AlphaFoldDB" id="A0A2N9HDK2"/>
<name>A0A2N9HDK2_FAGSY</name>
<reference evidence="2" key="1">
    <citation type="submission" date="2018-02" db="EMBL/GenBank/DDBJ databases">
        <authorList>
            <person name="Cohen D.B."/>
            <person name="Kent A.D."/>
        </authorList>
    </citation>
    <scope>NUCLEOTIDE SEQUENCE</scope>
</reference>
<feature type="region of interest" description="Disordered" evidence="1">
    <location>
        <begin position="116"/>
        <end position="149"/>
    </location>
</feature>
<dbReference type="PANTHER" id="PTHR33738:SF8">
    <property type="entry name" value="OS05G0454500 PROTEIN"/>
    <property type="match status" value="1"/>
</dbReference>